<dbReference type="Pfam" id="PF12867">
    <property type="entry name" value="DinB_2"/>
    <property type="match status" value="1"/>
</dbReference>
<dbReference type="InterPro" id="IPR024775">
    <property type="entry name" value="DinB-like"/>
</dbReference>
<dbReference type="SUPFAM" id="SSF109854">
    <property type="entry name" value="DinB/YfiT-like putative metalloenzymes"/>
    <property type="match status" value="1"/>
</dbReference>
<dbReference type="Proteomes" id="UP000474296">
    <property type="component" value="Unassembled WGS sequence"/>
</dbReference>
<dbReference type="InterPro" id="IPR034660">
    <property type="entry name" value="DinB/YfiT-like"/>
</dbReference>
<dbReference type="Gene3D" id="1.20.120.450">
    <property type="entry name" value="dinb family like domain"/>
    <property type="match status" value="1"/>
</dbReference>
<keyword evidence="1" id="KW-0732">Signal</keyword>
<evidence type="ECO:0000259" key="2">
    <source>
        <dbReference type="Pfam" id="PF12867"/>
    </source>
</evidence>
<evidence type="ECO:0000256" key="1">
    <source>
        <dbReference type="SAM" id="SignalP"/>
    </source>
</evidence>
<keyword evidence="4" id="KW-1185">Reference proteome</keyword>
<evidence type="ECO:0000313" key="3">
    <source>
        <dbReference type="EMBL" id="NER17420.1"/>
    </source>
</evidence>
<proteinExistence type="predicted"/>
<gene>
    <name evidence="3" type="ORF">GWK10_09370</name>
</gene>
<dbReference type="EMBL" id="JAABOQ010000003">
    <property type="protein sequence ID" value="NER17420.1"/>
    <property type="molecule type" value="Genomic_DNA"/>
</dbReference>
<feature type="signal peptide" evidence="1">
    <location>
        <begin position="1"/>
        <end position="19"/>
    </location>
</feature>
<organism evidence="3 4">
    <name type="scientific">Spongiivirga citrea</name>
    <dbReference type="NCBI Taxonomy" id="1481457"/>
    <lineage>
        <taxon>Bacteria</taxon>
        <taxon>Pseudomonadati</taxon>
        <taxon>Bacteroidota</taxon>
        <taxon>Flavobacteriia</taxon>
        <taxon>Flavobacteriales</taxon>
        <taxon>Flavobacteriaceae</taxon>
        <taxon>Spongiivirga</taxon>
    </lineage>
</organism>
<protein>
    <submittedName>
        <fullName evidence="3">DUF664 domain-containing protein</fullName>
    </submittedName>
</protein>
<sequence>MKKLILPILAIVLLSFTNADTKLTDAERAKATEYLTKTHDHLLKAVEGLSEEQLNYKPSNDVWSIAECVEHIAISENSIFNLMKGLLKSDDKAATTKPEKATPDDQVIAMMVDRSNKVKTSEPFKPSGRFGSYDETLKAFKTKRTSNIEFIKTTDADLRGRFQQMPFGTLDAYQMVLFLSAHSERHVLQIEELLADDEFPDK</sequence>
<feature type="chain" id="PRO_5026648203" evidence="1">
    <location>
        <begin position="20"/>
        <end position="202"/>
    </location>
</feature>
<dbReference type="AlphaFoldDB" id="A0A6M0CUG3"/>
<name>A0A6M0CUG3_9FLAO</name>
<feature type="domain" description="DinB-like" evidence="2">
    <location>
        <begin position="35"/>
        <end position="190"/>
    </location>
</feature>
<accession>A0A6M0CUG3</accession>
<comment type="caution">
    <text evidence="3">The sequence shown here is derived from an EMBL/GenBank/DDBJ whole genome shotgun (WGS) entry which is preliminary data.</text>
</comment>
<dbReference type="RefSeq" id="WP_164031888.1">
    <property type="nucleotide sequence ID" value="NZ_JAABOQ010000003.1"/>
</dbReference>
<evidence type="ECO:0000313" key="4">
    <source>
        <dbReference type="Proteomes" id="UP000474296"/>
    </source>
</evidence>
<reference evidence="3 4" key="1">
    <citation type="submission" date="2020-01" db="EMBL/GenBank/DDBJ databases">
        <title>Spongiivirga citrea KCTC 32990T.</title>
        <authorList>
            <person name="Wang G."/>
        </authorList>
    </citation>
    <scope>NUCLEOTIDE SEQUENCE [LARGE SCALE GENOMIC DNA]</scope>
    <source>
        <strain evidence="3 4">KCTC 32990</strain>
    </source>
</reference>